<dbReference type="AlphaFoldDB" id="A0A8H6Y790"/>
<proteinExistence type="predicted"/>
<evidence type="ECO:0000256" key="1">
    <source>
        <dbReference type="SAM" id="MobiDB-lite"/>
    </source>
</evidence>
<reference evidence="2" key="1">
    <citation type="submission" date="2020-05" db="EMBL/GenBank/DDBJ databases">
        <title>Mycena genomes resolve the evolution of fungal bioluminescence.</title>
        <authorList>
            <person name="Tsai I.J."/>
        </authorList>
    </citation>
    <scope>NUCLEOTIDE SEQUENCE</scope>
    <source>
        <strain evidence="2">160909Yilan</strain>
    </source>
</reference>
<evidence type="ECO:0008006" key="4">
    <source>
        <dbReference type="Google" id="ProtNLM"/>
    </source>
</evidence>
<feature type="compositionally biased region" description="Pro residues" evidence="1">
    <location>
        <begin position="521"/>
        <end position="536"/>
    </location>
</feature>
<accession>A0A8H6Y790</accession>
<sequence>MVLSPQSRLVRLPTELLLIIIHFLCEENLLPSAEYEEGKFSFTPCHLRSLSLACKHLRGLCISPLFSHLEVTHTDQLRLLAAKCATEPEFARLIRQLDLAHIRSPEEDASRRKAGKLSLPRSEGLYRYGPDILPTFLPGLKSLQWLGLGAPQIDASLLAVLNSHPALATVAIRDPELQALVRLSSSTSLSLSKLRVHSVILPSSVSFRCPLLHSLMGRSLRVVHLTVKGEQNVRLGPGDVLVPGLETLDIGVSTQPTSPMTWLPDFVDKHSNLKLIKFSGHGSVWTRNPDILFPLQFFDALEREYLTCAVDLVSFSISRTSSASLNDWPVVHLEMATTDGAGIFALTIASSMAPRLSSLIVRMPLSASQSVHIDDLISSLCLFQSLRRLELHCISRHLLVEAGTSWVPPPEPTVPPTSQCAVAHAAYRWIATWVAQRILSLDFIHITDEGRDYLDRRGYQWDLALTYQVHPSRSIEVYGTPTVGVWHPFREFVPSCKPIYYSDHPYQPASARTVSTHLLPPRAPPRAPPAPVYAAA</sequence>
<dbReference type="OrthoDB" id="3043436at2759"/>
<protein>
    <recommendedName>
        <fullName evidence="4">F-box domain-containing protein</fullName>
    </recommendedName>
</protein>
<evidence type="ECO:0000313" key="3">
    <source>
        <dbReference type="Proteomes" id="UP000623467"/>
    </source>
</evidence>
<evidence type="ECO:0000313" key="2">
    <source>
        <dbReference type="EMBL" id="KAF7355578.1"/>
    </source>
</evidence>
<dbReference type="EMBL" id="JACAZH010000011">
    <property type="protein sequence ID" value="KAF7355578.1"/>
    <property type="molecule type" value="Genomic_DNA"/>
</dbReference>
<dbReference type="Proteomes" id="UP000623467">
    <property type="component" value="Unassembled WGS sequence"/>
</dbReference>
<comment type="caution">
    <text evidence="2">The sequence shown here is derived from an EMBL/GenBank/DDBJ whole genome shotgun (WGS) entry which is preliminary data.</text>
</comment>
<organism evidence="2 3">
    <name type="scientific">Mycena sanguinolenta</name>
    <dbReference type="NCBI Taxonomy" id="230812"/>
    <lineage>
        <taxon>Eukaryota</taxon>
        <taxon>Fungi</taxon>
        <taxon>Dikarya</taxon>
        <taxon>Basidiomycota</taxon>
        <taxon>Agaricomycotina</taxon>
        <taxon>Agaricomycetes</taxon>
        <taxon>Agaricomycetidae</taxon>
        <taxon>Agaricales</taxon>
        <taxon>Marasmiineae</taxon>
        <taxon>Mycenaceae</taxon>
        <taxon>Mycena</taxon>
    </lineage>
</organism>
<feature type="region of interest" description="Disordered" evidence="1">
    <location>
        <begin position="517"/>
        <end position="536"/>
    </location>
</feature>
<dbReference type="SUPFAM" id="SSF52047">
    <property type="entry name" value="RNI-like"/>
    <property type="match status" value="1"/>
</dbReference>
<keyword evidence="3" id="KW-1185">Reference proteome</keyword>
<gene>
    <name evidence="2" type="ORF">MSAN_01475000</name>
</gene>
<name>A0A8H6Y790_9AGAR</name>